<dbReference type="AlphaFoldDB" id="A0A1H4FAR9"/>
<reference evidence="7 8" key="1">
    <citation type="submission" date="2016-10" db="EMBL/GenBank/DDBJ databases">
        <authorList>
            <person name="de Groot N.N."/>
        </authorList>
    </citation>
    <scope>NUCLEOTIDE SEQUENCE [LARGE SCALE GENOMIC DNA]</scope>
    <source>
        <strain evidence="7 8">D31d</strain>
    </source>
</reference>
<evidence type="ECO:0000313" key="7">
    <source>
        <dbReference type="EMBL" id="SEA94037.1"/>
    </source>
</evidence>
<dbReference type="CDD" id="cd10789">
    <property type="entry name" value="GH38N_AMII_ER_cytosolic"/>
    <property type="match status" value="1"/>
</dbReference>
<dbReference type="PANTHER" id="PTHR46017">
    <property type="entry name" value="ALPHA-MANNOSIDASE 2C1"/>
    <property type="match status" value="1"/>
</dbReference>
<dbReference type="InterPro" id="IPR041147">
    <property type="entry name" value="GH38_C"/>
</dbReference>
<dbReference type="Gene3D" id="3.20.110.10">
    <property type="entry name" value="Glycoside hydrolase 38, N terminal domain"/>
    <property type="match status" value="1"/>
</dbReference>
<dbReference type="Gene3D" id="1.20.1270.50">
    <property type="entry name" value="Glycoside hydrolase family 38, central domain"/>
    <property type="match status" value="1"/>
</dbReference>
<evidence type="ECO:0000256" key="4">
    <source>
        <dbReference type="ARBA" id="ARBA00023295"/>
    </source>
</evidence>
<keyword evidence="2" id="KW-0479">Metal-binding</keyword>
<protein>
    <submittedName>
        <fullName evidence="7">Alpha-mannosidase</fullName>
    </submittedName>
</protein>
<dbReference type="Pfam" id="PF09261">
    <property type="entry name" value="Alpha-mann_mid"/>
    <property type="match status" value="1"/>
</dbReference>
<dbReference type="GO" id="GO:0030246">
    <property type="term" value="F:carbohydrate binding"/>
    <property type="evidence" value="ECO:0007669"/>
    <property type="project" value="InterPro"/>
</dbReference>
<feature type="chain" id="PRO_5010374229" evidence="5">
    <location>
        <begin position="25"/>
        <end position="1193"/>
    </location>
</feature>
<dbReference type="RefSeq" id="WP_074762351.1">
    <property type="nucleotide sequence ID" value="NZ_FNRF01000008.1"/>
</dbReference>
<dbReference type="Gene3D" id="2.60.120.260">
    <property type="entry name" value="Galactose-binding domain-like"/>
    <property type="match status" value="1"/>
</dbReference>
<name>A0A1H4FAR9_XYLRU</name>
<dbReference type="OrthoDB" id="9772207at2"/>
<dbReference type="SUPFAM" id="SSF88688">
    <property type="entry name" value="Families 57/38 glycoside transferase middle domain"/>
    <property type="match status" value="1"/>
</dbReference>
<dbReference type="GO" id="GO:0046872">
    <property type="term" value="F:metal ion binding"/>
    <property type="evidence" value="ECO:0007669"/>
    <property type="project" value="UniProtKB-KW"/>
</dbReference>
<gene>
    <name evidence="7" type="ORF">SAMN05216462_3194</name>
</gene>
<dbReference type="GO" id="GO:0004559">
    <property type="term" value="F:alpha-mannosidase activity"/>
    <property type="evidence" value="ECO:0007669"/>
    <property type="project" value="InterPro"/>
</dbReference>
<dbReference type="InterPro" id="IPR013780">
    <property type="entry name" value="Glyco_hydro_b"/>
</dbReference>
<sequence>MIKKNSKKILSVAVAALLSSGAVAQSEKKAYMVSDAHLDTQWNWDVQTTIRDYVRATLDQNLMLLKQYPSYIFNFEGAVKYSWMKEYYPMQFAELKHYVANGRWHLSGSSWDANEVIICSPESWLRNTTLGQTFYRQEFGTESTDVFLPDCFGFGYTLPTLAAHCGLIGFSSQKLVWRTNPFYEGGKRYPYTIGLWQGIDGSRIMMTHGFNYSQRYQDEDLSQNQQLLREIDESPLGQAYRYYGTGDIGGSPTIASVRALEKGIKGTGPIKIVSATSDQIYKDYLPFDKHPELPVFDGELPMDVHGNGCYTSQAAMKLYNRQNEHLGDAAERTAVMADWLGAASYPTDVMTDTWKRVIWHQFHDDLTGTSIPRAYEFSWNDELLALKKFSDVLTHSVSGIARLMDTRVSGQPVVVYNNETTPVRAIAQVELKDNRDYRVTDANGRNVASQVVERDGKRVLLFDADVPATGMAVYGVKAAGNKKMAAATAGRTIQSSRYQLTVDDFGDVVSLIDKKNNRQLVANGKSLRLVVFDDCRSEAWPAWEILKRTLDKTPLPVHDAVEISIQPGSLRQTLVIKKKYGESDIIQRIHLYEGAQADRIDFENEVDWRSLNALLKAEFPLSVANAEATYDIGLGSVRRGNNRDNSFEVYAHEWTDLTDRKGDYGVTLLNDSRYGWDKPADNTLRLSLLYSPQPGRSYTYQARQDFGHHVFTYSLVGHEGALNAVEAVREADRLNSPLRTFHADRHAGTLGKQFSFVSSDNKNVVVRALKRAEVSDEYVIRVYEMSGKGNQQARINFPAGIVKAVEADGTERTLGEAKTDGTQLLVDIKPYSVKTYKVQLAGQKATAVDAQALALDYDRHCFSFNEFRGSANFEGGYSYAAELLPDEGLTVGDIPFSFGEKDAANGVTCKGQTIQLPADKDYRHVYLLVASDKDDRQATFTVGGKQQQVSVPYYTGFIGQWGHDGHTMGYLKDAQVAWVGSHRHSGTADEPYEFTYMFRVRLDVPKGVRQIKLPEDEHVVIFAATAANDIADATVAAPLFKTSILPTTLKTAASALAQVNLLREAKVIAVSGEANDDERATLLTDGDPNTKWCDPQAAPNYVVFDFGKPTTITRWRVLSAACEQSAYITRTCLLQGRNSDTEEWQTLDMFEGNRNNYTDRSFAATSVRYLRLFVIAPTQGHDSAARIYELEVY</sequence>
<dbReference type="Pfam" id="PF01074">
    <property type="entry name" value="Glyco_hydro_38N"/>
    <property type="match status" value="1"/>
</dbReference>
<keyword evidence="3" id="KW-0378">Hydrolase</keyword>
<organism evidence="7 8">
    <name type="scientific">Xylanibacter ruminicola</name>
    <name type="common">Prevotella ruminicola</name>
    <dbReference type="NCBI Taxonomy" id="839"/>
    <lineage>
        <taxon>Bacteria</taxon>
        <taxon>Pseudomonadati</taxon>
        <taxon>Bacteroidota</taxon>
        <taxon>Bacteroidia</taxon>
        <taxon>Bacteroidales</taxon>
        <taxon>Prevotellaceae</taxon>
        <taxon>Xylanibacter</taxon>
    </lineage>
</organism>
<proteinExistence type="inferred from homology"/>
<dbReference type="SUPFAM" id="SSF49785">
    <property type="entry name" value="Galactose-binding domain-like"/>
    <property type="match status" value="1"/>
</dbReference>
<dbReference type="Pfam" id="PF00754">
    <property type="entry name" value="F5_F8_type_C"/>
    <property type="match status" value="1"/>
</dbReference>
<evidence type="ECO:0000313" key="8">
    <source>
        <dbReference type="Proteomes" id="UP000182257"/>
    </source>
</evidence>
<dbReference type="Pfam" id="PF17677">
    <property type="entry name" value="Glyco_hydro38C2"/>
    <property type="match status" value="1"/>
</dbReference>
<keyword evidence="5" id="KW-0732">Signal</keyword>
<dbReference type="SUPFAM" id="SSF74650">
    <property type="entry name" value="Galactose mutarotase-like"/>
    <property type="match status" value="1"/>
</dbReference>
<evidence type="ECO:0000259" key="6">
    <source>
        <dbReference type="PROSITE" id="PS50022"/>
    </source>
</evidence>
<dbReference type="PANTHER" id="PTHR46017:SF1">
    <property type="entry name" value="ALPHA-MANNOSIDASE 2C1"/>
    <property type="match status" value="1"/>
</dbReference>
<evidence type="ECO:0000256" key="3">
    <source>
        <dbReference type="ARBA" id="ARBA00022801"/>
    </source>
</evidence>
<dbReference type="Pfam" id="PF07748">
    <property type="entry name" value="Glyco_hydro_38C"/>
    <property type="match status" value="1"/>
</dbReference>
<dbReference type="InterPro" id="IPR015341">
    <property type="entry name" value="Glyco_hydro_38_cen"/>
</dbReference>
<dbReference type="InterPro" id="IPR011682">
    <property type="entry name" value="Glyco_hydro_38_C"/>
</dbReference>
<dbReference type="InterPro" id="IPR008979">
    <property type="entry name" value="Galactose-bd-like_sf"/>
</dbReference>
<dbReference type="InterPro" id="IPR028995">
    <property type="entry name" value="Glyco_hydro_57/38_cen_sf"/>
</dbReference>
<dbReference type="EMBL" id="FNRF01000008">
    <property type="protein sequence ID" value="SEA94037.1"/>
    <property type="molecule type" value="Genomic_DNA"/>
</dbReference>
<dbReference type="InterPro" id="IPR000421">
    <property type="entry name" value="FA58C"/>
</dbReference>
<dbReference type="GO" id="GO:0006013">
    <property type="term" value="P:mannose metabolic process"/>
    <property type="evidence" value="ECO:0007669"/>
    <property type="project" value="InterPro"/>
</dbReference>
<dbReference type="Gene3D" id="2.70.98.30">
    <property type="entry name" value="Golgi alpha-mannosidase II, domain 4"/>
    <property type="match status" value="1"/>
</dbReference>
<comment type="similarity">
    <text evidence="1">Belongs to the glycosyl hydrolase 38 family.</text>
</comment>
<dbReference type="PROSITE" id="PS50022">
    <property type="entry name" value="FA58C_3"/>
    <property type="match status" value="1"/>
</dbReference>
<dbReference type="SMART" id="SM00872">
    <property type="entry name" value="Alpha-mann_mid"/>
    <property type="match status" value="1"/>
</dbReference>
<accession>A0A1H4FAR9</accession>
<dbReference type="Proteomes" id="UP000182257">
    <property type="component" value="Unassembled WGS sequence"/>
</dbReference>
<dbReference type="SUPFAM" id="SSF88713">
    <property type="entry name" value="Glycoside hydrolase/deacetylase"/>
    <property type="match status" value="1"/>
</dbReference>
<dbReference type="InterPro" id="IPR037094">
    <property type="entry name" value="Glyco_hydro_38_cen_sf"/>
</dbReference>
<dbReference type="InterPro" id="IPR000602">
    <property type="entry name" value="Glyco_hydro_38_N"/>
</dbReference>
<dbReference type="InterPro" id="IPR011330">
    <property type="entry name" value="Glyco_hydro/deAcase_b/a-brl"/>
</dbReference>
<dbReference type="Gene3D" id="2.60.40.2220">
    <property type="match status" value="1"/>
</dbReference>
<keyword evidence="4" id="KW-0326">Glycosidase</keyword>
<evidence type="ECO:0000256" key="2">
    <source>
        <dbReference type="ARBA" id="ARBA00022723"/>
    </source>
</evidence>
<dbReference type="InterPro" id="IPR011013">
    <property type="entry name" value="Gal_mutarotase_sf_dom"/>
</dbReference>
<feature type="signal peptide" evidence="5">
    <location>
        <begin position="1"/>
        <end position="24"/>
    </location>
</feature>
<dbReference type="GO" id="GO:0009313">
    <property type="term" value="P:oligosaccharide catabolic process"/>
    <property type="evidence" value="ECO:0007669"/>
    <property type="project" value="TreeGrafter"/>
</dbReference>
<dbReference type="InterPro" id="IPR027291">
    <property type="entry name" value="Glyco_hydro_38_N_sf"/>
</dbReference>
<feature type="domain" description="F5/8 type C" evidence="6">
    <location>
        <begin position="1051"/>
        <end position="1193"/>
    </location>
</feature>
<evidence type="ECO:0000256" key="5">
    <source>
        <dbReference type="SAM" id="SignalP"/>
    </source>
</evidence>
<dbReference type="Gene3D" id="2.60.40.1180">
    <property type="entry name" value="Golgi alpha-mannosidase II"/>
    <property type="match status" value="1"/>
</dbReference>
<evidence type="ECO:0000256" key="1">
    <source>
        <dbReference type="ARBA" id="ARBA00009792"/>
    </source>
</evidence>